<keyword evidence="1" id="KW-0812">Transmembrane</keyword>
<dbReference type="Pfam" id="PF13469">
    <property type="entry name" value="Sulfotransfer_3"/>
    <property type="match status" value="1"/>
</dbReference>
<keyword evidence="1" id="KW-1133">Transmembrane helix</keyword>
<dbReference type="Proteomes" id="UP001347796">
    <property type="component" value="Unassembled WGS sequence"/>
</dbReference>
<dbReference type="GO" id="GO:0001517">
    <property type="term" value="F:N-acetylglucosamine 6-O-sulfotransferase activity"/>
    <property type="evidence" value="ECO:0007669"/>
    <property type="project" value="TreeGrafter"/>
</dbReference>
<dbReference type="PANTHER" id="PTHR10704">
    <property type="entry name" value="CARBOHYDRATE SULFOTRANSFERASE"/>
    <property type="match status" value="1"/>
</dbReference>
<dbReference type="AlphaFoldDB" id="A0AAN8JV41"/>
<comment type="caution">
    <text evidence="2">The sequence shown here is derived from an EMBL/GenBank/DDBJ whole genome shotgun (WGS) entry which is preliminary data.</text>
</comment>
<keyword evidence="1" id="KW-0472">Membrane</keyword>
<dbReference type="InterPro" id="IPR051135">
    <property type="entry name" value="Gal/GlcNAc/GalNAc_ST"/>
</dbReference>
<gene>
    <name evidence="2" type="ORF">SNE40_008701</name>
</gene>
<name>A0AAN8JV41_PATCE</name>
<reference evidence="2 3" key="1">
    <citation type="submission" date="2024-01" db="EMBL/GenBank/DDBJ databases">
        <title>The genome of the rayed Mediterranean limpet Patella caerulea (Linnaeus, 1758).</title>
        <authorList>
            <person name="Anh-Thu Weber A."/>
            <person name="Halstead-Nussloch G."/>
        </authorList>
    </citation>
    <scope>NUCLEOTIDE SEQUENCE [LARGE SCALE GENOMIC DNA]</scope>
    <source>
        <strain evidence="2">AATW-2023a</strain>
        <tissue evidence="2">Whole specimen</tissue>
    </source>
</reference>
<evidence type="ECO:0000313" key="3">
    <source>
        <dbReference type="Proteomes" id="UP001347796"/>
    </source>
</evidence>
<organism evidence="2 3">
    <name type="scientific">Patella caerulea</name>
    <name type="common">Rayed Mediterranean limpet</name>
    <dbReference type="NCBI Taxonomy" id="87958"/>
    <lineage>
        <taxon>Eukaryota</taxon>
        <taxon>Metazoa</taxon>
        <taxon>Spiralia</taxon>
        <taxon>Lophotrochozoa</taxon>
        <taxon>Mollusca</taxon>
        <taxon>Gastropoda</taxon>
        <taxon>Patellogastropoda</taxon>
        <taxon>Patelloidea</taxon>
        <taxon>Patellidae</taxon>
        <taxon>Patella</taxon>
    </lineage>
</organism>
<dbReference type="Gene3D" id="3.40.50.300">
    <property type="entry name" value="P-loop containing nucleotide triphosphate hydrolases"/>
    <property type="match status" value="1"/>
</dbReference>
<protein>
    <submittedName>
        <fullName evidence="2">Uncharacterized protein</fullName>
    </submittedName>
</protein>
<feature type="transmembrane region" description="Helical" evidence="1">
    <location>
        <begin position="9"/>
        <end position="28"/>
    </location>
</feature>
<dbReference type="PANTHER" id="PTHR10704:SF44">
    <property type="entry name" value="LD35051P-RELATED"/>
    <property type="match status" value="1"/>
</dbReference>
<dbReference type="GO" id="GO:0006044">
    <property type="term" value="P:N-acetylglucosamine metabolic process"/>
    <property type="evidence" value="ECO:0007669"/>
    <property type="project" value="TreeGrafter"/>
</dbReference>
<dbReference type="EMBL" id="JAZGQO010000007">
    <property type="protein sequence ID" value="KAK6180698.1"/>
    <property type="molecule type" value="Genomic_DNA"/>
</dbReference>
<evidence type="ECO:0000313" key="2">
    <source>
        <dbReference type="EMBL" id="KAK6180698.1"/>
    </source>
</evidence>
<keyword evidence="3" id="KW-1185">Reference proteome</keyword>
<accession>A0AAN8JV41</accession>
<dbReference type="GO" id="GO:0006790">
    <property type="term" value="P:sulfur compound metabolic process"/>
    <property type="evidence" value="ECO:0007669"/>
    <property type="project" value="TreeGrafter"/>
</dbReference>
<dbReference type="InterPro" id="IPR027417">
    <property type="entry name" value="P-loop_NTPase"/>
</dbReference>
<evidence type="ECO:0000256" key="1">
    <source>
        <dbReference type="SAM" id="Phobius"/>
    </source>
</evidence>
<sequence length="421" mass="49873">MASRKYTKHYVVIFTMCYVIYFYHYHLLTPEVSCPRLKEDIKQNEILTDPELRPFYNHLIHNASSKISFNSDTERTDFKMNLFRDPRWRSRKPRLKVLLLSYMNSGSTYIGDVIRRNRDVFYVHHPLLVLQTFINENKGRLMFLYERLEVLKKHELKLEKRDNFTLEANRTMKQLAEETIANFLNCNFTALDFASLSNLPRIKDSQTTKFLQCVNEGSLVSYIKCLHLLYELCNKTNINVVNSVQFPLAVSEWMMQEDPGLKVVYLVRDPRATLWTQFNYGVFDWSLKLSKKSRGFCKLMRLDLLAAKTISQRFPNRLLLIRYEDLLDQPEGAFQSIFSFLQMNYTSEIQSYIKQTEVDTECWDCIEKDNNAWRTSMPFEGAKMIDFECELVYKVLGYIPIKNKAYLRDTDTKLEIKDSLM</sequence>
<proteinExistence type="predicted"/>
<dbReference type="SUPFAM" id="SSF52540">
    <property type="entry name" value="P-loop containing nucleoside triphosphate hydrolases"/>
    <property type="match status" value="1"/>
</dbReference>